<reference evidence="3" key="3">
    <citation type="journal article" date="2022" name="Microb. Genom.">
        <title>A chromosome-scale genome assembly of the tomato pathogen Cladosporium fulvum reveals a compartmentalized genome architecture and the presence of a dispensable chromosome.</title>
        <authorList>
            <person name="Zaccaron A.Z."/>
            <person name="Chen L.H."/>
            <person name="Samaras A."/>
            <person name="Stergiopoulos I."/>
        </authorList>
    </citation>
    <scope>NUCLEOTIDE SEQUENCE</scope>
    <source>
        <strain evidence="3">Race5_Kim</strain>
    </source>
</reference>
<sequence>MLLSALTVLLLPTMSIAEGWRCICQLPYVDDPSWTTDDACKAINRKRSISPRSDRVTCCFFDDSYTEKFKKACSDEGVNFGGQCFGIPCPFW</sequence>
<gene>
    <name evidence="2" type="primary">Ecp34</name>
    <name evidence="3" type="ORF">CLAFUR5_14682</name>
</gene>
<reference evidence="2" key="1">
    <citation type="submission" date="2016-10" db="EMBL/GenBank/DDBJ databases">
        <title>Novel effectors identified in the apoplast of Cladosporium fulvum-infected tomato.</title>
        <authorList>
            <person name="Mesarich C.H."/>
            <person name="de Wit P.J.G.M."/>
        </authorList>
    </citation>
    <scope>NUCLEOTIDE SEQUENCE</scope>
    <source>
        <strain evidence="2">0WU</strain>
    </source>
</reference>
<dbReference type="EMBL" id="KX943067">
    <property type="protein sequence ID" value="AQA29238.1"/>
    <property type="molecule type" value="Genomic_DNA"/>
</dbReference>
<name>A0A1P8YXK9_PASFU</name>
<feature type="chain" id="PRO_5040573440" evidence="1">
    <location>
        <begin position="18"/>
        <end position="92"/>
    </location>
</feature>
<dbReference type="AlphaFoldDB" id="A0A1P8YXK9"/>
<evidence type="ECO:0000313" key="2">
    <source>
        <dbReference type="EMBL" id="AQA29238.1"/>
    </source>
</evidence>
<evidence type="ECO:0000313" key="4">
    <source>
        <dbReference type="Proteomes" id="UP000756132"/>
    </source>
</evidence>
<accession>A0A1P8YXK9</accession>
<dbReference type="Proteomes" id="UP000756132">
    <property type="component" value="Chromosome 11"/>
</dbReference>
<organism evidence="2">
    <name type="scientific">Passalora fulva</name>
    <name type="common">Tomato leaf mold</name>
    <name type="synonym">Cladosporium fulvum</name>
    <dbReference type="NCBI Taxonomy" id="5499"/>
    <lineage>
        <taxon>Eukaryota</taxon>
        <taxon>Fungi</taxon>
        <taxon>Dikarya</taxon>
        <taxon>Ascomycota</taxon>
        <taxon>Pezizomycotina</taxon>
        <taxon>Dothideomycetes</taxon>
        <taxon>Dothideomycetidae</taxon>
        <taxon>Mycosphaerellales</taxon>
        <taxon>Mycosphaerellaceae</taxon>
        <taxon>Fulvia</taxon>
    </lineage>
</organism>
<keyword evidence="1" id="KW-0732">Signal</keyword>
<evidence type="ECO:0000256" key="1">
    <source>
        <dbReference type="SAM" id="SignalP"/>
    </source>
</evidence>
<dbReference type="EMBL" id="CP090173">
    <property type="protein sequence ID" value="UJO23830.1"/>
    <property type="molecule type" value="Genomic_DNA"/>
</dbReference>
<feature type="signal peptide" evidence="1">
    <location>
        <begin position="1"/>
        <end position="17"/>
    </location>
</feature>
<keyword evidence="4" id="KW-1185">Reference proteome</keyword>
<proteinExistence type="predicted"/>
<evidence type="ECO:0000313" key="3">
    <source>
        <dbReference type="EMBL" id="UJO23830.1"/>
    </source>
</evidence>
<protein>
    <submittedName>
        <fullName evidence="3">Ecp34</fullName>
    </submittedName>
    <submittedName>
        <fullName evidence="2">Extracellular protein 34</fullName>
    </submittedName>
</protein>
<reference evidence="3" key="2">
    <citation type="submission" date="2021-12" db="EMBL/GenBank/DDBJ databases">
        <authorList>
            <person name="Zaccaron A."/>
            <person name="Stergiopoulos I."/>
        </authorList>
    </citation>
    <scope>NUCLEOTIDE SEQUENCE</scope>
    <source>
        <strain evidence="3">Race5_Kim</strain>
    </source>
</reference>